<dbReference type="SUPFAM" id="SSF50129">
    <property type="entry name" value="GroES-like"/>
    <property type="match status" value="2"/>
</dbReference>
<organism evidence="4 5">
    <name type="scientific">Rubinisphaera italica</name>
    <dbReference type="NCBI Taxonomy" id="2527969"/>
    <lineage>
        <taxon>Bacteria</taxon>
        <taxon>Pseudomonadati</taxon>
        <taxon>Planctomycetota</taxon>
        <taxon>Planctomycetia</taxon>
        <taxon>Planctomycetales</taxon>
        <taxon>Planctomycetaceae</taxon>
        <taxon>Rubinisphaera</taxon>
    </lineage>
</organism>
<evidence type="ECO:0000313" key="5">
    <source>
        <dbReference type="Proteomes" id="UP000316095"/>
    </source>
</evidence>
<dbReference type="Proteomes" id="UP000316095">
    <property type="component" value="Unassembled WGS sequence"/>
</dbReference>
<feature type="region of interest" description="Disordered" evidence="2">
    <location>
        <begin position="1"/>
        <end position="30"/>
    </location>
</feature>
<dbReference type="InterPro" id="IPR045010">
    <property type="entry name" value="MDR_fam"/>
</dbReference>
<dbReference type="GO" id="GO:0016628">
    <property type="term" value="F:oxidoreductase activity, acting on the CH-CH group of donors, NAD or NADP as acceptor"/>
    <property type="evidence" value="ECO:0007669"/>
    <property type="project" value="InterPro"/>
</dbReference>
<dbReference type="PANTHER" id="PTHR43205">
    <property type="entry name" value="PROSTAGLANDIN REDUCTASE"/>
    <property type="match status" value="1"/>
</dbReference>
<evidence type="ECO:0000259" key="3">
    <source>
        <dbReference type="SMART" id="SM00829"/>
    </source>
</evidence>
<evidence type="ECO:0000256" key="2">
    <source>
        <dbReference type="SAM" id="MobiDB-lite"/>
    </source>
</evidence>
<sequence length="343" mass="37577">MESDMSTSTTTSNREVHLHSRPDGKPSPSDFKLITSELSPIVEGEFLVKNKWMSVDPYMRGRMKDGESYVEPFQIGKSLEGGCIGKVVESQNSEFKEGDYVLGNLGWREYWKSNGEGVAKIDANLAPLQAFLGVLGMTGMTAWVGLKRVAELQPGCTIFVSAASGAVGSIVCQIAKANNCQVIGSAGKPEKIEWLQDVAKVDAVINYKETNNLSDALGKAAPDGIDVYFDNVGGDHLEAALDHLNDFSCVVCCGMISTYNATEPSAAPRNLFKIIGKRIRMQGFIVRDHMHDRDDFLREMTTLIRDDKIHWEETVTDGLENAADAFIGLFDGDNLGKSLVRIK</sequence>
<gene>
    <name evidence="4" type="primary">yfmJ</name>
    <name evidence="4" type="ORF">Pan54_12400</name>
</gene>
<dbReference type="InterPro" id="IPR013149">
    <property type="entry name" value="ADH-like_C"/>
</dbReference>
<dbReference type="Pfam" id="PF16884">
    <property type="entry name" value="ADH_N_2"/>
    <property type="match status" value="1"/>
</dbReference>
<feature type="compositionally biased region" description="Low complexity" evidence="2">
    <location>
        <begin position="1"/>
        <end position="12"/>
    </location>
</feature>
<comment type="caution">
    <text evidence="4">The sequence shown here is derived from an EMBL/GenBank/DDBJ whole genome shotgun (WGS) entry which is preliminary data.</text>
</comment>
<dbReference type="Pfam" id="PF00107">
    <property type="entry name" value="ADH_zinc_N"/>
    <property type="match status" value="1"/>
</dbReference>
<name>A0A5C5XBX2_9PLAN</name>
<dbReference type="PANTHER" id="PTHR43205:SF7">
    <property type="entry name" value="PROSTAGLANDIN REDUCTASE 1"/>
    <property type="match status" value="1"/>
</dbReference>
<dbReference type="Gene3D" id="3.40.50.720">
    <property type="entry name" value="NAD(P)-binding Rossmann-like Domain"/>
    <property type="match status" value="1"/>
</dbReference>
<dbReference type="AlphaFoldDB" id="A0A5C5XBX2"/>
<dbReference type="CDD" id="cd05288">
    <property type="entry name" value="PGDH"/>
    <property type="match status" value="1"/>
</dbReference>
<accession>A0A5C5XBX2</accession>
<dbReference type="SMART" id="SM00829">
    <property type="entry name" value="PKS_ER"/>
    <property type="match status" value="1"/>
</dbReference>
<dbReference type="Gene3D" id="3.90.180.10">
    <property type="entry name" value="Medium-chain alcohol dehydrogenases, catalytic domain"/>
    <property type="match status" value="1"/>
</dbReference>
<dbReference type="InterPro" id="IPR036291">
    <property type="entry name" value="NAD(P)-bd_dom_sf"/>
</dbReference>
<feature type="compositionally biased region" description="Basic and acidic residues" evidence="2">
    <location>
        <begin position="14"/>
        <end position="24"/>
    </location>
</feature>
<protein>
    <submittedName>
        <fullName evidence="4">Putative NADP-dependent oxidoreductase YfmJ</fullName>
        <ecNumber evidence="4">1.-.-.-</ecNumber>
    </submittedName>
</protein>
<keyword evidence="1 4" id="KW-0560">Oxidoreductase</keyword>
<feature type="domain" description="Enoyl reductase (ER)" evidence="3">
    <location>
        <begin position="26"/>
        <end position="340"/>
    </location>
</feature>
<dbReference type="InterPro" id="IPR020843">
    <property type="entry name" value="ER"/>
</dbReference>
<keyword evidence="5" id="KW-1185">Reference proteome</keyword>
<dbReference type="EC" id="1.-.-.-" evidence="4"/>
<dbReference type="InterPro" id="IPR011032">
    <property type="entry name" value="GroES-like_sf"/>
</dbReference>
<dbReference type="SUPFAM" id="SSF51735">
    <property type="entry name" value="NAD(P)-binding Rossmann-fold domains"/>
    <property type="match status" value="1"/>
</dbReference>
<evidence type="ECO:0000256" key="1">
    <source>
        <dbReference type="ARBA" id="ARBA00023002"/>
    </source>
</evidence>
<proteinExistence type="predicted"/>
<dbReference type="InterPro" id="IPR041694">
    <property type="entry name" value="ADH_N_2"/>
</dbReference>
<reference evidence="4 5" key="1">
    <citation type="submission" date="2019-02" db="EMBL/GenBank/DDBJ databases">
        <title>Deep-cultivation of Planctomycetes and their phenomic and genomic characterization uncovers novel biology.</title>
        <authorList>
            <person name="Wiegand S."/>
            <person name="Jogler M."/>
            <person name="Boedeker C."/>
            <person name="Pinto D."/>
            <person name="Vollmers J."/>
            <person name="Rivas-Marin E."/>
            <person name="Kohn T."/>
            <person name="Peeters S.H."/>
            <person name="Heuer A."/>
            <person name="Rast P."/>
            <person name="Oberbeckmann S."/>
            <person name="Bunk B."/>
            <person name="Jeske O."/>
            <person name="Meyerdierks A."/>
            <person name="Storesund J.E."/>
            <person name="Kallscheuer N."/>
            <person name="Luecker S."/>
            <person name="Lage O.M."/>
            <person name="Pohl T."/>
            <person name="Merkel B.J."/>
            <person name="Hornburger P."/>
            <person name="Mueller R.-W."/>
            <person name="Bruemmer F."/>
            <person name="Labrenz M."/>
            <person name="Spormann A.M."/>
            <person name="Op Den Camp H."/>
            <person name="Overmann J."/>
            <person name="Amann R."/>
            <person name="Jetten M.S.M."/>
            <person name="Mascher T."/>
            <person name="Medema M.H."/>
            <person name="Devos D.P."/>
            <person name="Kaster A.-K."/>
            <person name="Ovreas L."/>
            <person name="Rohde M."/>
            <person name="Galperin M.Y."/>
            <person name="Jogler C."/>
        </authorList>
    </citation>
    <scope>NUCLEOTIDE SEQUENCE [LARGE SCALE GENOMIC DNA]</scope>
    <source>
        <strain evidence="4 5">Pan54</strain>
    </source>
</reference>
<dbReference type="FunFam" id="3.40.50.720:FF:000121">
    <property type="entry name" value="Prostaglandin reductase 2"/>
    <property type="match status" value="1"/>
</dbReference>
<dbReference type="EMBL" id="SJPG01000001">
    <property type="protein sequence ID" value="TWT60526.1"/>
    <property type="molecule type" value="Genomic_DNA"/>
</dbReference>
<evidence type="ECO:0000313" key="4">
    <source>
        <dbReference type="EMBL" id="TWT60526.1"/>
    </source>
</evidence>